<comment type="caution">
    <text evidence="2">The sequence shown here is derived from an EMBL/GenBank/DDBJ whole genome shotgun (WGS) entry which is preliminary data.</text>
</comment>
<feature type="region of interest" description="Disordered" evidence="1">
    <location>
        <begin position="54"/>
        <end position="82"/>
    </location>
</feature>
<reference evidence="2" key="1">
    <citation type="submission" date="2022-04" db="EMBL/GenBank/DDBJ databases">
        <title>A functionally conserved STORR gene fusion in Papaver species that diverged 16.8 million years ago.</title>
        <authorList>
            <person name="Catania T."/>
        </authorList>
    </citation>
    <scope>NUCLEOTIDE SEQUENCE</scope>
    <source>
        <strain evidence="2">S-188037</strain>
    </source>
</reference>
<feature type="region of interest" description="Disordered" evidence="1">
    <location>
        <begin position="1"/>
        <end position="33"/>
    </location>
</feature>
<accession>A0AAD4SHX4</accession>
<evidence type="ECO:0000313" key="2">
    <source>
        <dbReference type="EMBL" id="KAI3908779.1"/>
    </source>
</evidence>
<dbReference type="EMBL" id="JAJJMB010010439">
    <property type="protein sequence ID" value="KAI3908779.1"/>
    <property type="molecule type" value="Genomic_DNA"/>
</dbReference>
<feature type="compositionally biased region" description="Basic and acidic residues" evidence="1">
    <location>
        <begin position="63"/>
        <end position="76"/>
    </location>
</feature>
<keyword evidence="3" id="KW-1185">Reference proteome</keyword>
<protein>
    <submittedName>
        <fullName evidence="2">Uncharacterized protein</fullName>
    </submittedName>
</protein>
<evidence type="ECO:0000313" key="3">
    <source>
        <dbReference type="Proteomes" id="UP001202328"/>
    </source>
</evidence>
<proteinExistence type="predicted"/>
<dbReference type="AlphaFoldDB" id="A0AAD4SHX4"/>
<name>A0AAD4SHX4_9MAGN</name>
<gene>
    <name evidence="2" type="ORF">MKW98_029329</name>
</gene>
<evidence type="ECO:0000256" key="1">
    <source>
        <dbReference type="SAM" id="MobiDB-lite"/>
    </source>
</evidence>
<organism evidence="2 3">
    <name type="scientific">Papaver atlanticum</name>
    <dbReference type="NCBI Taxonomy" id="357466"/>
    <lineage>
        <taxon>Eukaryota</taxon>
        <taxon>Viridiplantae</taxon>
        <taxon>Streptophyta</taxon>
        <taxon>Embryophyta</taxon>
        <taxon>Tracheophyta</taxon>
        <taxon>Spermatophyta</taxon>
        <taxon>Magnoliopsida</taxon>
        <taxon>Ranunculales</taxon>
        <taxon>Papaveraceae</taxon>
        <taxon>Papaveroideae</taxon>
        <taxon>Papaver</taxon>
    </lineage>
</organism>
<sequence length="202" mass="22975">MEGDDDEGRKKKVFQGLGNSGSGSLRRSKRLMKNEDVKQQLEFHLDYVSMSSGNVSVEEIEEEERKGVKEEGERLGNEGGECVNENRKYSAEEKGKGKLSTDGSWLSMSIEEKMVPEEGETAGNAAEEEEMMPEDGNAAAVGSGTISDHEMAVNGLMHIWNWSREYEAKQRLIERVRRRARYRRDRNRWDKQRIAEIAPTFA</sequence>
<dbReference type="Proteomes" id="UP001202328">
    <property type="component" value="Unassembled WGS sequence"/>
</dbReference>